<organism evidence="1 2">
    <name type="scientific">Pelobacter propionicus (strain DSM 2379 / NBRC 103807 / OttBd1)</name>
    <dbReference type="NCBI Taxonomy" id="338966"/>
    <lineage>
        <taxon>Bacteria</taxon>
        <taxon>Pseudomonadati</taxon>
        <taxon>Thermodesulfobacteriota</taxon>
        <taxon>Desulfuromonadia</taxon>
        <taxon>Desulfuromonadales</taxon>
        <taxon>Desulfuromonadaceae</taxon>
        <taxon>Pelobacter</taxon>
    </lineage>
</organism>
<evidence type="ECO:0008006" key="3">
    <source>
        <dbReference type="Google" id="ProtNLM"/>
    </source>
</evidence>
<dbReference type="STRING" id="338966.Ppro_1439"/>
<dbReference type="AlphaFoldDB" id="A1ANY5"/>
<dbReference type="Proteomes" id="UP000006732">
    <property type="component" value="Chromosome"/>
</dbReference>
<dbReference type="Gene3D" id="3.40.190.10">
    <property type="entry name" value="Periplasmic binding protein-like II"/>
    <property type="match status" value="2"/>
</dbReference>
<reference evidence="1 2" key="1">
    <citation type="submission" date="2006-10" db="EMBL/GenBank/DDBJ databases">
        <title>Complete sequence of chromosome of Pelobacter propionicus DSM 2379.</title>
        <authorList>
            <consortium name="US DOE Joint Genome Institute"/>
            <person name="Copeland A."/>
            <person name="Lucas S."/>
            <person name="Lapidus A."/>
            <person name="Barry K."/>
            <person name="Detter J.C."/>
            <person name="Glavina del Rio T."/>
            <person name="Hammon N."/>
            <person name="Israni S."/>
            <person name="Dalin E."/>
            <person name="Tice H."/>
            <person name="Pitluck S."/>
            <person name="Saunders E."/>
            <person name="Brettin T."/>
            <person name="Bruce D."/>
            <person name="Han C."/>
            <person name="Tapia R."/>
            <person name="Schmutz J."/>
            <person name="Larimer F."/>
            <person name="Land M."/>
            <person name="Hauser L."/>
            <person name="Kyrpides N."/>
            <person name="Kim E."/>
            <person name="Lovley D."/>
            <person name="Richardson P."/>
        </authorList>
    </citation>
    <scope>NUCLEOTIDE SEQUENCE [LARGE SCALE GENOMIC DNA]</scope>
    <source>
        <strain evidence="2">DSM 2379 / NBRC 103807 / OttBd1</strain>
    </source>
</reference>
<sequence>MTQRPGSMAALLAILIVCAIPGESFSQQGREAAHFSATVGYSSSVFCYLDRENSQAAARLWVNLVMRGKNGAAETRVFQNQAELEHELQAGKLDLVVLLPNEYLSLRNRTLLEPLYLSKRTNELYDALLLITRNDSGITAMHQLKGKNLIHPRGAANSVHRLWLETLTLRQGVREPKRYFSSMKEVITASQALMPVFFKRADACIISRNSFNVMAELNPQLKKQMRIIEETAPMATGVICIRRSCDQRQREQLKDILETLDRSVEGKQLLTLFRMSGLIPYQPSFLESSVAFLKKYYSLKNGAQRGGT</sequence>
<evidence type="ECO:0000313" key="1">
    <source>
        <dbReference type="EMBL" id="ABK99055.1"/>
    </source>
</evidence>
<dbReference type="HOGENOM" id="CLU_902684_0_0_7"/>
<dbReference type="OrthoDB" id="5343002at2"/>
<dbReference type="Pfam" id="PF12974">
    <property type="entry name" value="Phosphonate-bd"/>
    <property type="match status" value="1"/>
</dbReference>
<dbReference type="SUPFAM" id="SSF53850">
    <property type="entry name" value="Periplasmic binding protein-like II"/>
    <property type="match status" value="1"/>
</dbReference>
<gene>
    <name evidence="1" type="ordered locus">Ppro_1439</name>
</gene>
<evidence type="ECO:0000313" key="2">
    <source>
        <dbReference type="Proteomes" id="UP000006732"/>
    </source>
</evidence>
<dbReference type="PANTHER" id="PTHR35841">
    <property type="entry name" value="PHOSPHONATES-BINDING PERIPLASMIC PROTEIN"/>
    <property type="match status" value="1"/>
</dbReference>
<accession>A1ANY5</accession>
<dbReference type="PANTHER" id="PTHR35841:SF1">
    <property type="entry name" value="PHOSPHONATES-BINDING PERIPLASMIC PROTEIN"/>
    <property type="match status" value="1"/>
</dbReference>
<dbReference type="KEGG" id="ppd:Ppro_1439"/>
<dbReference type="EMBL" id="CP000482">
    <property type="protein sequence ID" value="ABK99055.1"/>
    <property type="molecule type" value="Genomic_DNA"/>
</dbReference>
<keyword evidence="2" id="KW-1185">Reference proteome</keyword>
<protein>
    <recommendedName>
        <fullName evidence="3">ABC-type phosphate/phosphonate transport system periplasmic component-like protein</fullName>
    </recommendedName>
</protein>
<name>A1ANY5_PELPD</name>
<proteinExistence type="predicted"/>
<dbReference type="RefSeq" id="WP_011735348.1">
    <property type="nucleotide sequence ID" value="NC_008609.1"/>
</dbReference>
<dbReference type="eggNOG" id="COG3221">
    <property type="taxonomic scope" value="Bacteria"/>
</dbReference>